<feature type="transmembrane region" description="Helical" evidence="6">
    <location>
        <begin position="59"/>
        <end position="80"/>
    </location>
</feature>
<evidence type="ECO:0000256" key="6">
    <source>
        <dbReference type="SAM" id="Phobius"/>
    </source>
</evidence>
<dbReference type="InterPro" id="IPR000620">
    <property type="entry name" value="EamA_dom"/>
</dbReference>
<dbReference type="EMBL" id="JAPDOG010000003">
    <property type="protein sequence ID" value="MCW3780853.1"/>
    <property type="molecule type" value="Genomic_DNA"/>
</dbReference>
<feature type="transmembrane region" description="Helical" evidence="6">
    <location>
        <begin position="86"/>
        <end position="107"/>
    </location>
</feature>
<feature type="transmembrane region" description="Helical" evidence="6">
    <location>
        <begin position="210"/>
        <end position="228"/>
    </location>
</feature>
<organism evidence="8 9">
    <name type="scientific">Defluviimonas salinarum</name>
    <dbReference type="NCBI Taxonomy" id="2992147"/>
    <lineage>
        <taxon>Bacteria</taxon>
        <taxon>Pseudomonadati</taxon>
        <taxon>Pseudomonadota</taxon>
        <taxon>Alphaproteobacteria</taxon>
        <taxon>Rhodobacterales</taxon>
        <taxon>Paracoccaceae</taxon>
        <taxon>Albidovulum</taxon>
    </lineage>
</organism>
<name>A0ABT3IZJ5_9RHOB</name>
<evidence type="ECO:0000256" key="3">
    <source>
        <dbReference type="ARBA" id="ARBA00022692"/>
    </source>
</evidence>
<evidence type="ECO:0000259" key="7">
    <source>
        <dbReference type="Pfam" id="PF00892"/>
    </source>
</evidence>
<reference evidence="8 9" key="1">
    <citation type="submission" date="2022-10" db="EMBL/GenBank/DDBJ databases">
        <title>Defluviimonas sp. CAU 1641 isolated from mud.</title>
        <authorList>
            <person name="Kim W."/>
        </authorList>
    </citation>
    <scope>NUCLEOTIDE SEQUENCE [LARGE SCALE GENOMIC DNA]</scope>
    <source>
        <strain evidence="8 9">CAU 1641</strain>
    </source>
</reference>
<gene>
    <name evidence="8" type="ORF">OM960_04565</name>
</gene>
<dbReference type="InterPro" id="IPR050638">
    <property type="entry name" value="AA-Vitamin_Transporters"/>
</dbReference>
<feature type="transmembrane region" description="Helical" evidence="6">
    <location>
        <begin position="170"/>
        <end position="190"/>
    </location>
</feature>
<keyword evidence="5 6" id="KW-0472">Membrane</keyword>
<dbReference type="RefSeq" id="WP_264771194.1">
    <property type="nucleotide sequence ID" value="NZ_JAPDOG010000003.1"/>
</dbReference>
<feature type="transmembrane region" description="Helical" evidence="6">
    <location>
        <begin position="264"/>
        <end position="282"/>
    </location>
</feature>
<dbReference type="PANTHER" id="PTHR32322:SF18">
    <property type="entry name" value="S-ADENOSYLMETHIONINE_S-ADENOSYLHOMOCYSTEINE TRANSPORTER"/>
    <property type="match status" value="1"/>
</dbReference>
<evidence type="ECO:0000313" key="8">
    <source>
        <dbReference type="EMBL" id="MCW3780853.1"/>
    </source>
</evidence>
<evidence type="ECO:0000256" key="4">
    <source>
        <dbReference type="ARBA" id="ARBA00022989"/>
    </source>
</evidence>
<keyword evidence="9" id="KW-1185">Reference proteome</keyword>
<feature type="transmembrane region" description="Helical" evidence="6">
    <location>
        <begin position="138"/>
        <end position="158"/>
    </location>
</feature>
<feature type="transmembrane region" description="Helical" evidence="6">
    <location>
        <begin position="235"/>
        <end position="258"/>
    </location>
</feature>
<sequence length="289" mass="30212">MACVASMLVWAVGFPVADELLKVLPPIAIATLRLSMAALALLPFWYLSDAGREWRSAAWARALVIGATGSGVSALLLIYAQGRTDGITIAVIFAAMPIAGIALECLFDGRRLTWRLIAGIILSTIGGVAVYGARMGHLNMGLGALSALVSVVIFAWGARASVKALPDLSALGRTTITLTGGAIVAVVVQAFLDLTGSAAVPWHLIGAREWLYLAIYSVGSLAIAQLLFLKGVATLGVAVATMHHNVAPFYVMVFSLAFGAGWNWGQVAAAALVVFGVIVAQGRERRRTA</sequence>
<feature type="domain" description="EamA" evidence="7">
    <location>
        <begin position="3"/>
        <end position="128"/>
    </location>
</feature>
<keyword evidence="2" id="KW-1003">Cell membrane</keyword>
<evidence type="ECO:0000313" key="9">
    <source>
        <dbReference type="Proteomes" id="UP001207582"/>
    </source>
</evidence>
<evidence type="ECO:0000256" key="5">
    <source>
        <dbReference type="ARBA" id="ARBA00023136"/>
    </source>
</evidence>
<accession>A0ABT3IZJ5</accession>
<dbReference type="PANTHER" id="PTHR32322">
    <property type="entry name" value="INNER MEMBRANE TRANSPORTER"/>
    <property type="match status" value="1"/>
</dbReference>
<dbReference type="Proteomes" id="UP001207582">
    <property type="component" value="Unassembled WGS sequence"/>
</dbReference>
<protein>
    <submittedName>
        <fullName evidence="8">DMT family transporter</fullName>
    </submittedName>
</protein>
<feature type="domain" description="EamA" evidence="7">
    <location>
        <begin position="142"/>
        <end position="279"/>
    </location>
</feature>
<dbReference type="SUPFAM" id="SSF103481">
    <property type="entry name" value="Multidrug resistance efflux transporter EmrE"/>
    <property type="match status" value="2"/>
</dbReference>
<dbReference type="Pfam" id="PF00892">
    <property type="entry name" value="EamA"/>
    <property type="match status" value="2"/>
</dbReference>
<feature type="transmembrane region" description="Helical" evidence="6">
    <location>
        <begin position="114"/>
        <end position="132"/>
    </location>
</feature>
<keyword evidence="4 6" id="KW-1133">Transmembrane helix</keyword>
<evidence type="ECO:0000256" key="1">
    <source>
        <dbReference type="ARBA" id="ARBA00004651"/>
    </source>
</evidence>
<evidence type="ECO:0000256" key="2">
    <source>
        <dbReference type="ARBA" id="ARBA00022475"/>
    </source>
</evidence>
<dbReference type="InterPro" id="IPR037185">
    <property type="entry name" value="EmrE-like"/>
</dbReference>
<comment type="subcellular location">
    <subcellularLocation>
        <location evidence="1">Cell membrane</location>
        <topology evidence="1">Multi-pass membrane protein</topology>
    </subcellularLocation>
</comment>
<comment type="caution">
    <text evidence="8">The sequence shown here is derived from an EMBL/GenBank/DDBJ whole genome shotgun (WGS) entry which is preliminary data.</text>
</comment>
<proteinExistence type="predicted"/>
<feature type="transmembrane region" description="Helical" evidence="6">
    <location>
        <begin position="27"/>
        <end position="47"/>
    </location>
</feature>
<keyword evidence="3 6" id="KW-0812">Transmembrane</keyword>